<feature type="compositionally biased region" description="Polar residues" evidence="1">
    <location>
        <begin position="34"/>
        <end position="45"/>
    </location>
</feature>
<feature type="compositionally biased region" description="Acidic residues" evidence="1">
    <location>
        <begin position="16"/>
        <end position="26"/>
    </location>
</feature>
<dbReference type="EMBL" id="BMAU01021234">
    <property type="protein sequence ID" value="GFY03057.1"/>
    <property type="molecule type" value="Genomic_DNA"/>
</dbReference>
<accession>A0A8X6S548</accession>
<proteinExistence type="predicted"/>
<evidence type="ECO:0000256" key="1">
    <source>
        <dbReference type="SAM" id="MobiDB-lite"/>
    </source>
</evidence>
<evidence type="ECO:0000313" key="2">
    <source>
        <dbReference type="EMBL" id="GFY03057.1"/>
    </source>
</evidence>
<name>A0A8X6S548_TRICX</name>
<evidence type="ECO:0000313" key="3">
    <source>
        <dbReference type="Proteomes" id="UP000887159"/>
    </source>
</evidence>
<keyword evidence="3" id="KW-1185">Reference proteome</keyword>
<gene>
    <name evidence="2" type="ORF">TNCV_980621</name>
</gene>
<comment type="caution">
    <text evidence="2">The sequence shown here is derived from an EMBL/GenBank/DDBJ whole genome shotgun (WGS) entry which is preliminary data.</text>
</comment>
<protein>
    <submittedName>
        <fullName evidence="2">Uncharacterized protein</fullName>
    </submittedName>
</protein>
<feature type="region of interest" description="Disordered" evidence="1">
    <location>
        <begin position="1"/>
        <end position="45"/>
    </location>
</feature>
<reference evidence="2" key="1">
    <citation type="submission" date="2020-08" db="EMBL/GenBank/DDBJ databases">
        <title>Multicomponent nature underlies the extraordinary mechanical properties of spider dragline silk.</title>
        <authorList>
            <person name="Kono N."/>
            <person name="Nakamura H."/>
            <person name="Mori M."/>
            <person name="Yoshida Y."/>
            <person name="Ohtoshi R."/>
            <person name="Malay A.D."/>
            <person name="Moran D.A.P."/>
            <person name="Tomita M."/>
            <person name="Numata K."/>
            <person name="Arakawa K."/>
        </authorList>
    </citation>
    <scope>NUCLEOTIDE SEQUENCE</scope>
</reference>
<sequence length="139" mass="15754">MLNDDEIVTSLHEESDPVDEEMEEDKDNNNNENSKSPSNADAFSAQNQIKVREVKRRPLFIHLYICSASESREEKARHGGGFKWITLEKHMKIPEGSELANKVTNDAKMVAKVAKWTAKNDANLALPPRFHQVLIQSPL</sequence>
<dbReference type="Proteomes" id="UP000887159">
    <property type="component" value="Unassembled WGS sequence"/>
</dbReference>
<dbReference type="AlphaFoldDB" id="A0A8X6S548"/>
<organism evidence="2 3">
    <name type="scientific">Trichonephila clavipes</name>
    <name type="common">Golden silk orbweaver</name>
    <name type="synonym">Nephila clavipes</name>
    <dbReference type="NCBI Taxonomy" id="2585209"/>
    <lineage>
        <taxon>Eukaryota</taxon>
        <taxon>Metazoa</taxon>
        <taxon>Ecdysozoa</taxon>
        <taxon>Arthropoda</taxon>
        <taxon>Chelicerata</taxon>
        <taxon>Arachnida</taxon>
        <taxon>Araneae</taxon>
        <taxon>Araneomorphae</taxon>
        <taxon>Entelegynae</taxon>
        <taxon>Araneoidea</taxon>
        <taxon>Nephilidae</taxon>
        <taxon>Trichonephila</taxon>
    </lineage>
</organism>